<dbReference type="PANTHER" id="PTHR44688:SF25">
    <property type="entry name" value="HTH LUXR-TYPE DOMAIN-CONTAINING PROTEIN"/>
    <property type="match status" value="1"/>
</dbReference>
<evidence type="ECO:0000313" key="6">
    <source>
        <dbReference type="Proteomes" id="UP000198885"/>
    </source>
</evidence>
<dbReference type="InterPro" id="IPR016032">
    <property type="entry name" value="Sig_transdc_resp-reg_C-effctor"/>
</dbReference>
<protein>
    <submittedName>
        <fullName evidence="5">Regulatory protein, luxR family</fullName>
    </submittedName>
</protein>
<evidence type="ECO:0000313" key="5">
    <source>
        <dbReference type="EMBL" id="SER82308.1"/>
    </source>
</evidence>
<proteinExistence type="predicted"/>
<dbReference type="InterPro" id="IPR000792">
    <property type="entry name" value="Tscrpt_reg_LuxR_C"/>
</dbReference>
<dbReference type="STRING" id="641238.SAMN04490244_103123"/>
<name>A0A1H9SBL1_9RHOB</name>
<dbReference type="PANTHER" id="PTHR44688">
    <property type="entry name" value="DNA-BINDING TRANSCRIPTIONAL ACTIVATOR DEVR_DOSR"/>
    <property type="match status" value="1"/>
</dbReference>
<dbReference type="EMBL" id="FOGU01000003">
    <property type="protein sequence ID" value="SER82308.1"/>
    <property type="molecule type" value="Genomic_DNA"/>
</dbReference>
<keyword evidence="3" id="KW-0804">Transcription</keyword>
<dbReference type="Gene3D" id="1.10.10.10">
    <property type="entry name" value="Winged helix-like DNA-binding domain superfamily/Winged helix DNA-binding domain"/>
    <property type="match status" value="1"/>
</dbReference>
<dbReference type="SUPFAM" id="SSF46894">
    <property type="entry name" value="C-terminal effector domain of the bipartite response regulators"/>
    <property type="match status" value="1"/>
</dbReference>
<gene>
    <name evidence="5" type="ORF">SAMN04490244_103123</name>
</gene>
<dbReference type="AlphaFoldDB" id="A0A1H9SBL1"/>
<keyword evidence="2" id="KW-0238">DNA-binding</keyword>
<dbReference type="Pfam" id="PF00196">
    <property type="entry name" value="GerE"/>
    <property type="match status" value="1"/>
</dbReference>
<keyword evidence="1" id="KW-0805">Transcription regulation</keyword>
<dbReference type="InterPro" id="IPR005143">
    <property type="entry name" value="TF_LuxR_autoind-bd_dom"/>
</dbReference>
<evidence type="ECO:0000259" key="4">
    <source>
        <dbReference type="PROSITE" id="PS50043"/>
    </source>
</evidence>
<keyword evidence="6" id="KW-1185">Reference proteome</keyword>
<dbReference type="SMART" id="SM00421">
    <property type="entry name" value="HTH_LUXR"/>
    <property type="match status" value="1"/>
</dbReference>
<dbReference type="GO" id="GO:0003677">
    <property type="term" value="F:DNA binding"/>
    <property type="evidence" value="ECO:0007669"/>
    <property type="project" value="UniProtKB-KW"/>
</dbReference>
<evidence type="ECO:0000256" key="3">
    <source>
        <dbReference type="ARBA" id="ARBA00023163"/>
    </source>
</evidence>
<dbReference type="InterPro" id="IPR036693">
    <property type="entry name" value="TF_LuxR_autoind-bd_dom_sf"/>
</dbReference>
<dbReference type="SUPFAM" id="SSF75516">
    <property type="entry name" value="Pheromone-binding domain of LuxR-like quorum-sensing transcription factors"/>
    <property type="match status" value="1"/>
</dbReference>
<dbReference type="GO" id="GO:0006355">
    <property type="term" value="P:regulation of DNA-templated transcription"/>
    <property type="evidence" value="ECO:0007669"/>
    <property type="project" value="InterPro"/>
</dbReference>
<feature type="domain" description="HTH luxR-type" evidence="4">
    <location>
        <begin position="164"/>
        <end position="229"/>
    </location>
</feature>
<evidence type="ECO:0000256" key="2">
    <source>
        <dbReference type="ARBA" id="ARBA00023125"/>
    </source>
</evidence>
<dbReference type="InterPro" id="IPR036388">
    <property type="entry name" value="WH-like_DNA-bd_sf"/>
</dbReference>
<dbReference type="Gene3D" id="3.30.450.80">
    <property type="entry name" value="Transcription factor LuxR-like, autoinducer-binding domain"/>
    <property type="match status" value="1"/>
</dbReference>
<dbReference type="Pfam" id="PF03472">
    <property type="entry name" value="Autoind_bind"/>
    <property type="match status" value="1"/>
</dbReference>
<organism evidence="5 6">
    <name type="scientific">Tranquillimonas rosea</name>
    <dbReference type="NCBI Taxonomy" id="641238"/>
    <lineage>
        <taxon>Bacteria</taxon>
        <taxon>Pseudomonadati</taxon>
        <taxon>Pseudomonadota</taxon>
        <taxon>Alphaproteobacteria</taxon>
        <taxon>Rhodobacterales</taxon>
        <taxon>Roseobacteraceae</taxon>
        <taxon>Tranquillimonas</taxon>
    </lineage>
</organism>
<dbReference type="CDD" id="cd06170">
    <property type="entry name" value="LuxR_C_like"/>
    <property type="match status" value="1"/>
</dbReference>
<dbReference type="PRINTS" id="PR00038">
    <property type="entry name" value="HTHLUXR"/>
</dbReference>
<dbReference type="Proteomes" id="UP000198885">
    <property type="component" value="Unassembled WGS sequence"/>
</dbReference>
<evidence type="ECO:0000256" key="1">
    <source>
        <dbReference type="ARBA" id="ARBA00023015"/>
    </source>
</evidence>
<accession>A0A1H9SBL1</accession>
<reference evidence="5 6" key="1">
    <citation type="submission" date="2016-10" db="EMBL/GenBank/DDBJ databases">
        <authorList>
            <person name="de Groot N.N."/>
        </authorList>
    </citation>
    <scope>NUCLEOTIDE SEQUENCE [LARGE SCALE GENOMIC DNA]</scope>
    <source>
        <strain evidence="5 6">DSM 23042</strain>
    </source>
</reference>
<dbReference type="PROSITE" id="PS50043">
    <property type="entry name" value="HTH_LUXR_2"/>
    <property type="match status" value="1"/>
</dbReference>
<sequence>MDAFIAQVQAAGCLDELTRCVVALRDAFEIDHLVYHSVNSAAGQYAAHTYRESWVQQYVAEDYARIDPVVQGCLRGFHPIDWKDLDWSGKVSRAFLGEAISAGVGNQGCSVPIRGPSGQFALFSASHRGSDREWSLYRQENLGALILAAHYLNQKALELERGSDRIDAARLSPREVDVLCLLALGQSRARAAEALSISEHTLRVYIESARLKLNAVNTTQAVARAMSSGLLLL</sequence>